<name>A0A9P4PM45_9PLEO</name>
<evidence type="ECO:0000256" key="2">
    <source>
        <dbReference type="SAM" id="MobiDB-lite"/>
    </source>
</evidence>
<sequence>MSTPLNTEYPPKADLRNVSRPLPKVPPGTVNPASMDSSVIMMCAKSAVDVFNTALSSNDVDKLSACFYEQTYWRDIAALTSHLRTIYSSRVVASALLQTIILRGLEGKFELANDPSFAVMGPFMVLSTWVEDLIQYPENKQLLSLPGKDLSGDEVVTTDVLVIGAGASGLMTAAQVKSYGIESVVLDRNTNIGDNWAKRYDSLKFHVPTSNCEIPYIILIVSRRTMLQNIYSNTPKTSINVITSATIHTTVFNVTEKLWTVNIGIAGGKKAKTTRSKHIVQATGLGSGKPHLPSMKDEDLYKGLRLHSADYGNTQQLKERRVKTVAIVGSANTAFDVMRDCWEADLSMTMILPLEAADRLLNTFPSMLDGQFSHALFAHLASLEPERYRAFSEAGFPVLDSRDPSVNVLHRLFEHGGGHYIDVGGTELIAEGKVNVRGMVVPIEYTETGLPLSDNNFLEADAIVWCTGFTDKNVKETAKDLLGEAEELSGREDLLGREEISARLDASWGVDIEGEVRGVWKRHLQMENFWVIGGTLEHQRGLSRPMVQQIKLALKGILPPAYRHMPSEV</sequence>
<evidence type="ECO:0000313" key="4">
    <source>
        <dbReference type="EMBL" id="KAF2445316.1"/>
    </source>
</evidence>
<dbReference type="InterPro" id="IPR023753">
    <property type="entry name" value="FAD/NAD-binding_dom"/>
</dbReference>
<dbReference type="SUPFAM" id="SSF51905">
    <property type="entry name" value="FAD/NAD(P)-binding domain"/>
    <property type="match status" value="1"/>
</dbReference>
<dbReference type="PANTHER" id="PTHR43539:SF68">
    <property type="entry name" value="FLAVIN-BINDING MONOOXYGENASE-LIKE PROTEIN (AFU_ORTHOLOGUE AFUA_4G09220)"/>
    <property type="match status" value="1"/>
</dbReference>
<dbReference type="InterPro" id="IPR036188">
    <property type="entry name" value="FAD/NAD-bd_sf"/>
</dbReference>
<dbReference type="PRINTS" id="PR00419">
    <property type="entry name" value="ADXRDTASE"/>
</dbReference>
<evidence type="ECO:0000259" key="3">
    <source>
        <dbReference type="Pfam" id="PF07992"/>
    </source>
</evidence>
<accession>A0A9P4PM45</accession>
<gene>
    <name evidence="4" type="ORF">P171DRAFT_453970</name>
</gene>
<feature type="domain" description="FAD/NAD(P)-binding" evidence="3">
    <location>
        <begin position="159"/>
        <end position="376"/>
    </location>
</feature>
<proteinExistence type="predicted"/>
<protein>
    <submittedName>
        <fullName evidence="4">FAD/NAD(P)-binding domain-containing protein</fullName>
    </submittedName>
</protein>
<dbReference type="GO" id="GO:0004497">
    <property type="term" value="F:monooxygenase activity"/>
    <property type="evidence" value="ECO:0007669"/>
    <property type="project" value="TreeGrafter"/>
</dbReference>
<dbReference type="PANTHER" id="PTHR43539">
    <property type="entry name" value="FLAVIN-BINDING MONOOXYGENASE-LIKE PROTEIN (AFU_ORTHOLOGUE AFUA_4G09220)"/>
    <property type="match status" value="1"/>
</dbReference>
<evidence type="ECO:0000313" key="5">
    <source>
        <dbReference type="Proteomes" id="UP000799764"/>
    </source>
</evidence>
<dbReference type="Pfam" id="PF07992">
    <property type="entry name" value="Pyr_redox_2"/>
    <property type="match status" value="1"/>
</dbReference>
<dbReference type="InterPro" id="IPR050982">
    <property type="entry name" value="Auxin_biosynth/cation_transpt"/>
</dbReference>
<dbReference type="Gene3D" id="3.50.50.60">
    <property type="entry name" value="FAD/NAD(P)-binding domain"/>
    <property type="match status" value="1"/>
</dbReference>
<reference evidence="4" key="1">
    <citation type="journal article" date="2020" name="Stud. Mycol.">
        <title>101 Dothideomycetes genomes: a test case for predicting lifestyles and emergence of pathogens.</title>
        <authorList>
            <person name="Haridas S."/>
            <person name="Albert R."/>
            <person name="Binder M."/>
            <person name="Bloem J."/>
            <person name="Labutti K."/>
            <person name="Salamov A."/>
            <person name="Andreopoulos B."/>
            <person name="Baker S."/>
            <person name="Barry K."/>
            <person name="Bills G."/>
            <person name="Bluhm B."/>
            <person name="Cannon C."/>
            <person name="Castanera R."/>
            <person name="Culley D."/>
            <person name="Daum C."/>
            <person name="Ezra D."/>
            <person name="Gonzalez J."/>
            <person name="Henrissat B."/>
            <person name="Kuo A."/>
            <person name="Liang C."/>
            <person name="Lipzen A."/>
            <person name="Lutzoni F."/>
            <person name="Magnuson J."/>
            <person name="Mondo S."/>
            <person name="Nolan M."/>
            <person name="Ohm R."/>
            <person name="Pangilinan J."/>
            <person name="Park H.-J."/>
            <person name="Ramirez L."/>
            <person name="Alfaro M."/>
            <person name="Sun H."/>
            <person name="Tritt A."/>
            <person name="Yoshinaga Y."/>
            <person name="Zwiers L.-H."/>
            <person name="Turgeon B."/>
            <person name="Goodwin S."/>
            <person name="Spatafora J."/>
            <person name="Crous P."/>
            <person name="Grigoriev I."/>
        </authorList>
    </citation>
    <scope>NUCLEOTIDE SEQUENCE</scope>
    <source>
        <strain evidence="4">CBS 690.94</strain>
    </source>
</reference>
<dbReference type="Proteomes" id="UP000799764">
    <property type="component" value="Unassembled WGS sequence"/>
</dbReference>
<keyword evidence="1" id="KW-0560">Oxidoreductase</keyword>
<dbReference type="EMBL" id="MU001499">
    <property type="protein sequence ID" value="KAF2445316.1"/>
    <property type="molecule type" value="Genomic_DNA"/>
</dbReference>
<organism evidence="4 5">
    <name type="scientific">Karstenula rhodostoma CBS 690.94</name>
    <dbReference type="NCBI Taxonomy" id="1392251"/>
    <lineage>
        <taxon>Eukaryota</taxon>
        <taxon>Fungi</taxon>
        <taxon>Dikarya</taxon>
        <taxon>Ascomycota</taxon>
        <taxon>Pezizomycotina</taxon>
        <taxon>Dothideomycetes</taxon>
        <taxon>Pleosporomycetidae</taxon>
        <taxon>Pleosporales</taxon>
        <taxon>Massarineae</taxon>
        <taxon>Didymosphaeriaceae</taxon>
        <taxon>Karstenula</taxon>
    </lineage>
</organism>
<feature type="region of interest" description="Disordered" evidence="2">
    <location>
        <begin position="1"/>
        <end position="26"/>
    </location>
</feature>
<dbReference type="GO" id="GO:0050660">
    <property type="term" value="F:flavin adenine dinucleotide binding"/>
    <property type="evidence" value="ECO:0007669"/>
    <property type="project" value="TreeGrafter"/>
</dbReference>
<keyword evidence="5" id="KW-1185">Reference proteome</keyword>
<dbReference type="AlphaFoldDB" id="A0A9P4PM45"/>
<comment type="caution">
    <text evidence="4">The sequence shown here is derived from an EMBL/GenBank/DDBJ whole genome shotgun (WGS) entry which is preliminary data.</text>
</comment>
<dbReference type="OrthoDB" id="74360at2759"/>
<evidence type="ECO:0000256" key="1">
    <source>
        <dbReference type="ARBA" id="ARBA00023002"/>
    </source>
</evidence>